<dbReference type="InterPro" id="IPR013783">
    <property type="entry name" value="Ig-like_fold"/>
</dbReference>
<dbReference type="GO" id="GO:0003007">
    <property type="term" value="P:heart morphogenesis"/>
    <property type="evidence" value="ECO:0007669"/>
    <property type="project" value="UniProtKB-ARBA"/>
</dbReference>
<feature type="domain" description="Ig-like" evidence="7">
    <location>
        <begin position="784"/>
        <end position="872"/>
    </location>
</feature>
<sequence>MITTCWKLSEFIQGMGGDYTCVARNSAGMVSCSAVLSVQGYKQIQDSASKSQWHASTSLSTSISSVKKEPIGQRPTFIQPIASCTVLHGEVARFHARVSGMPKPEISWFHNQQLIMPTKNVVFHFDEMTTIATLIIVDAFSEHAGKYTCKATNNAGEAVCTATLAVTKEDQTVKTVARQSVSSTGESAKESVTSQFSNEASMASLFTQKEEAYSKHFQSVEEQSHSVQFETVSEMSTMKISTSAVQRAVVHQSVDKSEMSSARSPAALLKLNDLRVRIGEVAQFICSFDGQPFTEILWDHNEKKITNTERMKLSQDGGVLSLIILNVQLRDQGCYCCTVKNKRGKNRTSAQLVVEVTKVERDTTARIEQQVKAFSSFSVSTEEQKKEYYSTGLQLAKENITFDLKPESKHYLSTLEKKKEKPVFVTQLSPAEISVGDTAKFTVTVSGFPKPQVQWFHNGQEIRSSSVYKVYEEDNQYTLTISQVKTEYEGEYSCTASNSRQDHTLAQKQKSYKVSMAEQVTESRLYTVNLPGQARGNAQSGRQMVYTIGTEDRQTIAIIEKVIKEKHQGEYICEAVNEAGKTSTSSKLTVVLRVPPVFRLKIQPLEINLGSRARFECEIEDAPNVKFKWYKSGTEIRESEKFRIISQYNTSSMEHLNPIKADSGQYTCKATNQHGSDSCSASLTVTEVFPPVFVTKPDPMTLYVGKQARLQCVVSGSSPMNVVWQKGNVPISAKENYKITSEKNRHTFEIVKLNLTDQGVYQCKASNSVGTDMCSMELKVIDKPNFVKTSESVSVAVGDPLRLECQVDEDTGVTINWTRDGKKMHNTMDHKLSFEDKLAILEITNSNLKDTGKYVCTATNDAGSSNCSSMVSVQEPPSFVKRLEPKILWKHGVTARMQCTVKGSPELHITWFMNDHELITGEKHKITFKDGQAVLEISDVSLADGGNYTCEVLNEAGCESCSSLLTIKEPPSFRRELKMVEVVRGTTAILECEVSGTPPFEINWSKNKKAISTDKKYKITSQDAIACLEISSFESADVGDYQCSVSNDVGKVSCTSVAKVKEPPFFSKKIENISEVLGSTVRLQGTLKGSAPIKIMWMKDSETLRDDDPTVTMEFENNIAVLTIATVNIIHSGKYTCQAENEAGKQKCEATLSVQEPARIIEKTPSISVTAGGPVSLECTVAGSPELKVKWFRDGKEITDTRKYKMTFKNSVAILKILAAEKRDDCEYMVEVANRVGKDQCSCSVTVLDRIMPPSFTKLLKTVDGNIGSNVGMECRVTGTQPVNVSWFKDEAVITAGAKYKMEFTESTASLEIADLQKSDAGIYTCRAKNTAGSGETSGTLSVKEPPTFTVKPDSQNVIPGSKVNLKSVFTGTAPFTIKWFKGDKEISTGGTCFIKKDASSTSLELHSVKPKDSDNYTCQVSNDAGKVFCTAVLFVKEPPNFVKKLESSKVLQKGSPVFLEGNITGSPTIKIKWFKNETEINSGDKYKMDFTDSVATLEISTSVVDDSGEYICEASSEAGIDRCKSVVLIKEPPNFTKVLESKEVVKGSDVVLEGNISGSPQFEISWFKDSKPIRNDRKHQMSFQNDTVNLKILKCEAGDIGKYQCIVANEVGKSSCDCEVTLKEPPSFVQKIENASCLVGNEITMLCILKGSLPITLSWIKDDYEVKDDEHIRMSYEDRTARLHITNIQIKHSGKYTCQAKNEAGSQKCSASLEVKEPANITDRAKSISVTAGDPAILECRFSGTKVLKAKWLKDGKELISGQKYKVQSNSKSSTLRILATEMSDSGEYSFEVSNDVGSSTCEAVITVLDQIIKPTFTRKLKQMDSIKGSFAHLECLISGSLPISVRWYKDEKEIVADEKHKCSFFENTAFLEIANLSRSDSGSYTCIAENKAGSDQCSGALLVKEPPAILERPKSMDVLPGSRVLLSVLLSGTPPLNIKWFKDNKEILSSSDCLVQKDNISTSLELFFAKASDSGDYSCEITNDVGSEACKATLFVKEPPKFIRKPEKVAVVKPGQNKKFECQVVGTPEIDINWFRDGNEITPSDKYKISFVNFMASLEVLGADAKDTGVYYCEARNDAGSESCSMELKVKEPPAFVKELTPIEVVNGSDALFECQVTGTAPFEITWLKDAKEIKSNKRHIVSWNNDVLSLQILKCEDLDVGEYQCTVANEVGSCFCRTMLRMKEPPSFVKKIQNVATVLGKVAEFQCVVKGSAPLTIQWQKDEEWVLQDAKIERTFEGNVASLRIAVSEACHTGRYTCQVMNEAGQEKSFATLLVQEPPQIIEKSETISVTVGDPVSMECKVSGTPELKVKWLRDEKELVTSRQHKLSFANYLSSLKIQSAQMNDGGNYIFEVTNDIGVSSCKITLVVVEQIISPSFLKPLVEKWEVLGSFVRLESKVSGSLPMSVEWKKDGNVIAGRTKPKLIQEENSVSLEIEHLEKTDAGTYTCKLSNKAGSCECSAALMMKEPPSFVSEPESQSVLPKSTVHFKCTLKGTPPFIVKWFKEDTELLTGPSCLTGMEGSSCFLDLYSCGTFQSGIYFCQVSNDAGTARCTANLLVKEPPEFVLKLPPSKFVKLCEPLRLECKVTGTPPLQMSWYKNDNRLTEVDNCRMSCVDSLAVLDILTTRFEDSGVYTSEAQNDVGSISCSTTLAVKEPPFFIKVPKTVEGLKGKDISINCELSGTPPFEITWYKDNKPLKESRKYKLVQEGGSATLHILSLDASDVGEYQCKASNQVGSDTCSSTVKLREPPTFVKRLSNLTAISGAEVTLAATVKGSQPISVSWVQDKDHVLRDGDNRKITFENNQVTLIIFKSDATSPGKYTCQLKNDAGVVESIAHLTVLEPASIVDKPESFSVTAGDTAAFECTVAGTPELKPKWFKDGVELTSGRKYKVTFSKMISSLKVLSAEKGDTGEYTFEITNEVGKDICRMNLTVLDKIIPPAFTRKLKDTQAIVGKPVQMDCKVSGSPPFTISWYLDGQEIRSGPNHDISFSDNTCTLKIPTLKLTDSGMYKCKAVNQAGGNETSASLMVKEPPSFITQPQPVEALPGTNVVFSATVKGSAPLKLKWFRGSTEIVAGRGCEISLQGSTASLELYNINKSHAGEYTCQIINDAGKENCPVNLFVKEPAHFVKKLRDCAVEKGKLLLLECTYSGSPEILVKWLKDGHEIFSSYKYNITTTANSCILECLHSEKDDCGKYSCEVSNGAGSDTCHAQVSILEPPYFIESLEQMEVTAGDALCLKCQIGGTPEIKVSWFKADGKIRSSGTCKMEYTRGTACLKLSKVTKTDAGEYTCKAENNIGSASTSSRIMVQDAKTPPSFTKKIMSLQQTKGQPVIFECRVAGSSPVEVSWLKDGESLKYDDEYSTSFDDNSAVLKIARGETRHSGEYTCVATNSVGTASCRAKLTLQEPRYPPVFDTKLLPMEVSVGDSVELVCHMTGTLPIKVTWSKDHKDIRSAGNYKITCVDNTPCLTILKADTADSGQYSCHASNEVGKDSCTTDVSVKERKIPPTFTKKPSETIEDSEGKLVKLEARVSGSQPMSVSWFKDNSEVHSSDNYETSFKSNLAVLVIKKANLSDRGMYTCKASNEAGATSCKTSVVIIEGKTPPVFDDPLKPVTVNEGEKLHLSCHVRGSPPLKVQWMKDRKDIKSSAQTRITFMDGTAILEISSTSKTDAGDYLCKATNDAGSEFCKSRVTIKEKGRGAPAATDAAPAAAKPAKKLDNLFFIEEPKSFQVSEKSTATFIAKVGGDPIPNVKWMKGKWRQMTHGGRIIIEQKGQDAKLEIREVTKTDSGQYRCIASNKHGDIECSPDLNVSEKKEVAALDGDFRAKLKKTPSKQKSPQQEQEINIVELLRNVDPKEYEKYARMYGITDFRGLLQAMEFLKKEKAEETGRPELEHRERESDEDLDKLVSDLQKRMEQTEPITLVKDITDQTTVTNKEAMFECEIKINYPEISLSWYKGTQKLDTNDKYEIKIVGDRHLLKIKRCQPRDQGNYRVVCGPHISSAKLTVIETEAEEHLKPADKQIHFTKHIQNIVVNERQSATFGCEVSSDSAFITWYKDTWELKDNLKYNFRSEGQQHFMTVCNVTSEDEGMYSVVARLEPRGEVKSTAKLYLSDKDVPDSSLQVSDVPSTITSRDGTYFFYEETTEMKEFESRTIREERVTEEISATRAPRIPVDETVSRTITGMREEVPTEAFKKSEQELTLPAVPEAAAPTKVPEDRMPVDKKMPVTVPEHKYQPSPEEYEEAKKLVPQPAPTSAASAKDQVTPKKDVPESIAHVAPEPKPSITPELKEPSTRVEPTPQPAPPKKAEALPSEVPVEEKKPIPPKTVSTIKTKAVPADKKATLDTAHLASEPKPQTPGLKEVPAKIETEKEPAQAKKAEAPAFQVTEVVKKQEPPKPEPAKKTEPVPAVPMEASPQKVPEVKQKEVSVKKSPEAVPEREVEMALDKEDIKKPKKIGPVVPPHKIEASPQKEETPAVKVSDITKNLEKTEAVAHTPKIEPSPQKKETPAVKGSIVLLNY</sequence>
<feature type="domain" description="Ig-like" evidence="7">
    <location>
        <begin position="1440"/>
        <end position="1528"/>
    </location>
</feature>
<keyword evidence="3" id="KW-0963">Cytoplasm</keyword>
<feature type="domain" description="Ig-like" evidence="7">
    <location>
        <begin position="2564"/>
        <end position="2653"/>
    </location>
</feature>
<feature type="region of interest" description="Disordered" evidence="6">
    <location>
        <begin position="3884"/>
        <end position="3904"/>
    </location>
</feature>
<dbReference type="Pfam" id="PF18362">
    <property type="entry name" value="THB"/>
    <property type="match status" value="1"/>
</dbReference>
<proteinExistence type="inferred from homology"/>
<accession>A0A9Q1F6P2</accession>
<gene>
    <name evidence="8" type="ORF">SKAU_G00236780</name>
</gene>
<dbReference type="InterPro" id="IPR007110">
    <property type="entry name" value="Ig-like_dom"/>
</dbReference>
<dbReference type="OrthoDB" id="5969272at2759"/>
<dbReference type="PANTHER" id="PTHR13817">
    <property type="entry name" value="TITIN"/>
    <property type="match status" value="1"/>
</dbReference>
<feature type="domain" description="Ig-like" evidence="7">
    <location>
        <begin position="1157"/>
        <end position="1246"/>
    </location>
</feature>
<reference evidence="8" key="1">
    <citation type="journal article" date="2023" name="Science">
        <title>Genome structures resolve the early diversification of teleost fishes.</title>
        <authorList>
            <person name="Parey E."/>
            <person name="Louis A."/>
            <person name="Montfort J."/>
            <person name="Bouchez O."/>
            <person name="Roques C."/>
            <person name="Iampietro C."/>
            <person name="Lluch J."/>
            <person name="Castinel A."/>
            <person name="Donnadieu C."/>
            <person name="Desvignes T."/>
            <person name="Floi Bucao C."/>
            <person name="Jouanno E."/>
            <person name="Wen M."/>
            <person name="Mejri S."/>
            <person name="Dirks R."/>
            <person name="Jansen H."/>
            <person name="Henkel C."/>
            <person name="Chen W.J."/>
            <person name="Zahm M."/>
            <person name="Cabau C."/>
            <person name="Klopp C."/>
            <person name="Thompson A.W."/>
            <person name="Robinson-Rechavi M."/>
            <person name="Braasch I."/>
            <person name="Lecointre G."/>
            <person name="Bobe J."/>
            <person name="Postlethwait J.H."/>
            <person name="Berthelot C."/>
            <person name="Roest Crollius H."/>
            <person name="Guiguen Y."/>
        </authorList>
    </citation>
    <scope>NUCLEOTIDE SEQUENCE</scope>
    <source>
        <strain evidence="8">WJC10195</strain>
    </source>
</reference>
<feature type="domain" description="Ig-like" evidence="7">
    <location>
        <begin position="3126"/>
        <end position="3215"/>
    </location>
</feature>
<evidence type="ECO:0000313" key="9">
    <source>
        <dbReference type="Proteomes" id="UP001152622"/>
    </source>
</evidence>
<evidence type="ECO:0000259" key="7">
    <source>
        <dbReference type="PROSITE" id="PS50835"/>
    </source>
</evidence>
<feature type="domain" description="Ig-like" evidence="7">
    <location>
        <begin position="3034"/>
        <end position="3120"/>
    </location>
</feature>
<dbReference type="InterPro" id="IPR050964">
    <property type="entry name" value="Striated_Muscle_Regulatory"/>
</dbReference>
<feature type="domain" description="Ig-like" evidence="7">
    <location>
        <begin position="1816"/>
        <end position="1904"/>
    </location>
</feature>
<evidence type="ECO:0000256" key="4">
    <source>
        <dbReference type="ARBA" id="ARBA00022737"/>
    </source>
</evidence>
<feature type="domain" description="Ig-like" evidence="7">
    <location>
        <begin position="3920"/>
        <end position="3992"/>
    </location>
</feature>
<feature type="compositionally biased region" description="Basic and acidic residues" evidence="6">
    <location>
        <begin position="4371"/>
        <end position="4380"/>
    </location>
</feature>
<feature type="domain" description="Ig-like" evidence="7">
    <location>
        <begin position="595"/>
        <end position="686"/>
    </location>
</feature>
<feature type="domain" description="Ig-like" evidence="7">
    <location>
        <begin position="4018"/>
        <end position="4113"/>
    </location>
</feature>
<feature type="domain" description="Ig-like" evidence="7">
    <location>
        <begin position="75"/>
        <end position="165"/>
    </location>
</feature>
<feature type="domain" description="Ig-like" evidence="7">
    <location>
        <begin position="877"/>
        <end position="966"/>
    </location>
</feature>
<feature type="domain" description="Ig-like" evidence="7">
    <location>
        <begin position="2002"/>
        <end position="2091"/>
    </location>
</feature>
<dbReference type="CDD" id="cd00096">
    <property type="entry name" value="Ig"/>
    <property type="match status" value="10"/>
</dbReference>
<feature type="domain" description="Ig-like" evidence="7">
    <location>
        <begin position="3220"/>
        <end position="3308"/>
    </location>
</feature>
<feature type="domain" description="Ig-like" evidence="7">
    <location>
        <begin position="3508"/>
        <end position="3597"/>
    </location>
</feature>
<evidence type="ECO:0000256" key="2">
    <source>
        <dbReference type="ARBA" id="ARBA00006692"/>
    </source>
</evidence>
<dbReference type="FunFam" id="2.60.40.10:FF:001342">
    <property type="entry name" value="titin isoform X1"/>
    <property type="match status" value="1"/>
</dbReference>
<dbReference type="SUPFAM" id="SSF48726">
    <property type="entry name" value="Immunoglobulin"/>
    <property type="match status" value="39"/>
</dbReference>
<dbReference type="GO" id="GO:0060298">
    <property type="term" value="P:positive regulation of sarcomere organization"/>
    <property type="evidence" value="ECO:0007669"/>
    <property type="project" value="UniProtKB-ARBA"/>
</dbReference>
<dbReference type="PROSITE" id="PS50835">
    <property type="entry name" value="IG_LIKE"/>
    <property type="match status" value="39"/>
</dbReference>
<feature type="domain" description="Ig-like" evidence="7">
    <location>
        <begin position="265"/>
        <end position="353"/>
    </location>
</feature>
<dbReference type="SMART" id="SM00406">
    <property type="entry name" value="IGv"/>
    <property type="match status" value="9"/>
</dbReference>
<comment type="subcellular location">
    <subcellularLocation>
        <location evidence="1">Cytoplasm</location>
    </subcellularLocation>
</comment>
<feature type="domain" description="Ig-like" evidence="7">
    <location>
        <begin position="3316"/>
        <end position="3404"/>
    </location>
</feature>
<protein>
    <recommendedName>
        <fullName evidence="7">Ig-like domain-containing protein</fullName>
    </recommendedName>
</protein>
<keyword evidence="9" id="KW-1185">Reference proteome</keyword>
<organism evidence="8 9">
    <name type="scientific">Synaphobranchus kaupii</name>
    <name type="common">Kaup's arrowtooth eel</name>
    <dbReference type="NCBI Taxonomy" id="118154"/>
    <lineage>
        <taxon>Eukaryota</taxon>
        <taxon>Metazoa</taxon>
        <taxon>Chordata</taxon>
        <taxon>Craniata</taxon>
        <taxon>Vertebrata</taxon>
        <taxon>Euteleostomi</taxon>
        <taxon>Actinopterygii</taxon>
        <taxon>Neopterygii</taxon>
        <taxon>Teleostei</taxon>
        <taxon>Anguilliformes</taxon>
        <taxon>Synaphobranchidae</taxon>
        <taxon>Synaphobranchus</taxon>
    </lineage>
</organism>
<dbReference type="PANTHER" id="PTHR13817:SF165">
    <property type="entry name" value="HEMICENTIN 2"/>
    <property type="match status" value="1"/>
</dbReference>
<feature type="region of interest" description="Disordered" evidence="6">
    <location>
        <begin position="4371"/>
        <end position="4512"/>
    </location>
</feature>
<dbReference type="InterPro" id="IPR013106">
    <property type="entry name" value="Ig_V-set"/>
</dbReference>
<feature type="domain" description="Ig-like" evidence="7">
    <location>
        <begin position="971"/>
        <end position="1061"/>
    </location>
</feature>
<dbReference type="FunFam" id="2.60.40.10:FF:000107">
    <property type="entry name" value="Myosin, light chain kinase a"/>
    <property type="match status" value="4"/>
</dbReference>
<feature type="domain" description="Ig-like" evidence="7">
    <location>
        <begin position="2096"/>
        <end position="2172"/>
    </location>
</feature>
<feature type="domain" description="Ig-like" evidence="7">
    <location>
        <begin position="3604"/>
        <end position="3693"/>
    </location>
</feature>
<feature type="compositionally biased region" description="Basic and acidic residues" evidence="6">
    <location>
        <begin position="4463"/>
        <end position="4475"/>
    </location>
</feature>
<feature type="domain" description="Ig-like" evidence="7">
    <location>
        <begin position="2282"/>
        <end position="2368"/>
    </location>
</feature>
<feature type="domain" description="Ig-like" evidence="7">
    <location>
        <begin position="1254"/>
        <end position="1342"/>
    </location>
</feature>
<name>A0A9Q1F6P2_SYNKA</name>
<dbReference type="GO" id="GO:0055013">
    <property type="term" value="P:cardiac muscle cell development"/>
    <property type="evidence" value="ECO:0007669"/>
    <property type="project" value="UniProtKB-ARBA"/>
</dbReference>
<feature type="compositionally biased region" description="Basic and acidic residues" evidence="6">
    <location>
        <begin position="4389"/>
        <end position="4405"/>
    </location>
</feature>
<feature type="domain" description="Ig-like" evidence="7">
    <location>
        <begin position="2751"/>
        <end position="2840"/>
    </location>
</feature>
<dbReference type="InterPro" id="IPR040849">
    <property type="entry name" value="MyBP-C_THB"/>
</dbReference>
<dbReference type="Proteomes" id="UP001152622">
    <property type="component" value="Chromosome 8"/>
</dbReference>
<feature type="domain" description="Ig-like" evidence="7">
    <location>
        <begin position="690"/>
        <end position="779"/>
    </location>
</feature>
<feature type="domain" description="Ig-like" evidence="7">
    <location>
        <begin position="2941"/>
        <end position="3029"/>
    </location>
</feature>
<feature type="domain" description="Ig-like" evidence="7">
    <location>
        <begin position="2378"/>
        <end position="2466"/>
    </location>
</feature>
<feature type="domain" description="Ig-like" evidence="7">
    <location>
        <begin position="1534"/>
        <end position="1622"/>
    </location>
</feature>
<keyword evidence="4" id="KW-0677">Repeat</keyword>
<evidence type="ECO:0000256" key="1">
    <source>
        <dbReference type="ARBA" id="ARBA00004496"/>
    </source>
</evidence>
<feature type="domain" description="Ig-like" evidence="7">
    <location>
        <begin position="1909"/>
        <end position="1997"/>
    </location>
</feature>
<feature type="domain" description="Ig-like" evidence="7">
    <location>
        <begin position="3411"/>
        <end position="3500"/>
    </location>
</feature>
<dbReference type="GO" id="GO:0005737">
    <property type="term" value="C:cytoplasm"/>
    <property type="evidence" value="ECO:0007669"/>
    <property type="project" value="UniProtKB-SubCell"/>
</dbReference>
<dbReference type="FunFam" id="2.60.40.10:FF:001272">
    <property type="entry name" value="titin isoform X1"/>
    <property type="match status" value="1"/>
</dbReference>
<dbReference type="InterPro" id="IPR013098">
    <property type="entry name" value="Ig_I-set"/>
</dbReference>
<feature type="domain" description="Ig-like" evidence="7">
    <location>
        <begin position="2189"/>
        <end position="2274"/>
    </location>
</feature>
<evidence type="ECO:0000256" key="3">
    <source>
        <dbReference type="ARBA" id="ARBA00022490"/>
    </source>
</evidence>
<feature type="domain" description="Ig-like" evidence="7">
    <location>
        <begin position="1063"/>
        <end position="1153"/>
    </location>
</feature>
<comment type="similarity">
    <text evidence="2">Belongs to the protein kinase superfamily. CAMK Ser/Thr protein kinase family.</text>
</comment>
<dbReference type="InterPro" id="IPR003598">
    <property type="entry name" value="Ig_sub2"/>
</dbReference>
<dbReference type="SMART" id="SM00408">
    <property type="entry name" value="IGc2"/>
    <property type="match status" value="38"/>
</dbReference>
<comment type="caution">
    <text evidence="8">The sequence shown here is derived from an EMBL/GenBank/DDBJ whole genome shotgun (WGS) entry which is preliminary data.</text>
</comment>
<dbReference type="FunFam" id="2.60.40.10:FF:000800">
    <property type="entry name" value="Cardiac titin"/>
    <property type="match status" value="1"/>
</dbReference>
<feature type="domain" description="Ig-like" evidence="7">
    <location>
        <begin position="2658"/>
        <end position="2746"/>
    </location>
</feature>
<feature type="domain" description="Ig-like" evidence="7">
    <location>
        <begin position="1347"/>
        <end position="1423"/>
    </location>
</feature>
<dbReference type="InterPro" id="IPR036179">
    <property type="entry name" value="Ig-like_dom_sf"/>
</dbReference>
<dbReference type="FunFam" id="2.60.40.10:FF:000080">
    <property type="entry name" value="Myosin light chain kinase, smooth muscle"/>
    <property type="match status" value="1"/>
</dbReference>
<evidence type="ECO:0000313" key="8">
    <source>
        <dbReference type="EMBL" id="KAJ8352202.1"/>
    </source>
</evidence>
<feature type="domain" description="Ig-like" evidence="7">
    <location>
        <begin position="1627"/>
        <end position="1715"/>
    </location>
</feature>
<keyword evidence="5" id="KW-0393">Immunoglobulin domain</keyword>
<dbReference type="FunFam" id="2.60.40.10:FF:000022">
    <property type="entry name" value="Cardiac titin"/>
    <property type="match status" value="30"/>
</dbReference>
<dbReference type="InterPro" id="IPR003599">
    <property type="entry name" value="Ig_sub"/>
</dbReference>
<dbReference type="SMART" id="SM00409">
    <property type="entry name" value="IG"/>
    <property type="match status" value="40"/>
</dbReference>
<dbReference type="Pfam" id="PF07679">
    <property type="entry name" value="I-set"/>
    <property type="match status" value="39"/>
</dbReference>
<evidence type="ECO:0000256" key="6">
    <source>
        <dbReference type="SAM" id="MobiDB-lite"/>
    </source>
</evidence>
<feature type="domain" description="Ig-like" evidence="7">
    <location>
        <begin position="3709"/>
        <end position="3812"/>
    </location>
</feature>
<dbReference type="Gene3D" id="2.60.40.10">
    <property type="entry name" value="Immunoglobulins"/>
    <property type="match status" value="39"/>
</dbReference>
<dbReference type="EMBL" id="JAINUF010000008">
    <property type="protein sequence ID" value="KAJ8352202.1"/>
    <property type="molecule type" value="Genomic_DNA"/>
</dbReference>
<feature type="domain" description="Ig-like" evidence="7">
    <location>
        <begin position="1719"/>
        <end position="1808"/>
    </location>
</feature>
<feature type="domain" description="Ig-like" evidence="7">
    <location>
        <begin position="2471"/>
        <end position="2559"/>
    </location>
</feature>
<dbReference type="FunFam" id="2.60.40.10:FF:000425">
    <property type="entry name" value="Myosin light chain kinase"/>
    <property type="match status" value="1"/>
</dbReference>
<dbReference type="GO" id="GO:0045989">
    <property type="term" value="P:positive regulation of striated muscle contraction"/>
    <property type="evidence" value="ECO:0007669"/>
    <property type="project" value="UniProtKB-ARBA"/>
</dbReference>
<evidence type="ECO:0000256" key="5">
    <source>
        <dbReference type="ARBA" id="ARBA00023319"/>
    </source>
</evidence>
<feature type="region of interest" description="Disordered" evidence="6">
    <location>
        <begin position="4230"/>
        <end position="4339"/>
    </location>
</feature>
<feature type="domain" description="Ig-like" evidence="7">
    <location>
        <begin position="422"/>
        <end position="506"/>
    </location>
</feature>
<feature type="domain" description="Ig-like" evidence="7">
    <location>
        <begin position="2844"/>
        <end position="2933"/>
    </location>
</feature>
<feature type="compositionally biased region" description="Basic and acidic residues" evidence="6">
    <location>
        <begin position="4420"/>
        <end position="4451"/>
    </location>
</feature>